<keyword evidence="4" id="KW-1185">Reference proteome</keyword>
<organism evidence="3 4">
    <name type="scientific">Gracilariopsis chorda</name>
    <dbReference type="NCBI Taxonomy" id="448386"/>
    <lineage>
        <taxon>Eukaryota</taxon>
        <taxon>Rhodophyta</taxon>
        <taxon>Florideophyceae</taxon>
        <taxon>Rhodymeniophycidae</taxon>
        <taxon>Gracilariales</taxon>
        <taxon>Gracilariaceae</taxon>
        <taxon>Gracilariopsis</taxon>
    </lineage>
</organism>
<dbReference type="EMBL" id="NBIV01000214">
    <property type="protein sequence ID" value="PXF41482.1"/>
    <property type="molecule type" value="Genomic_DNA"/>
</dbReference>
<keyword evidence="2" id="KW-0472">Membrane</keyword>
<keyword evidence="2" id="KW-0812">Transmembrane</keyword>
<keyword evidence="2" id="KW-1133">Transmembrane helix</keyword>
<feature type="compositionally biased region" description="Polar residues" evidence="1">
    <location>
        <begin position="1"/>
        <end position="11"/>
    </location>
</feature>
<evidence type="ECO:0000313" key="4">
    <source>
        <dbReference type="Proteomes" id="UP000247409"/>
    </source>
</evidence>
<evidence type="ECO:0000256" key="2">
    <source>
        <dbReference type="SAM" id="Phobius"/>
    </source>
</evidence>
<feature type="transmembrane region" description="Helical" evidence="2">
    <location>
        <begin position="420"/>
        <end position="442"/>
    </location>
</feature>
<dbReference type="Proteomes" id="UP000247409">
    <property type="component" value="Unassembled WGS sequence"/>
</dbReference>
<reference evidence="3 4" key="1">
    <citation type="journal article" date="2018" name="Mol. Biol. Evol.">
        <title>Analysis of the draft genome of the red seaweed Gracilariopsis chorda provides insights into genome size evolution in Rhodophyta.</title>
        <authorList>
            <person name="Lee J."/>
            <person name="Yang E.C."/>
            <person name="Graf L."/>
            <person name="Yang J.H."/>
            <person name="Qiu H."/>
            <person name="Zel Zion U."/>
            <person name="Chan C.X."/>
            <person name="Stephens T.G."/>
            <person name="Weber A.P.M."/>
            <person name="Boo G.H."/>
            <person name="Boo S.M."/>
            <person name="Kim K.M."/>
            <person name="Shin Y."/>
            <person name="Jung M."/>
            <person name="Lee S.J."/>
            <person name="Yim H.S."/>
            <person name="Lee J.H."/>
            <person name="Bhattacharya D."/>
            <person name="Yoon H.S."/>
        </authorList>
    </citation>
    <scope>NUCLEOTIDE SEQUENCE [LARGE SCALE GENOMIC DNA]</scope>
    <source>
        <strain evidence="3 4">SKKU-2015</strain>
        <tissue evidence="3">Whole body</tissue>
    </source>
</reference>
<proteinExistence type="predicted"/>
<comment type="caution">
    <text evidence="3">The sequence shown here is derived from an EMBL/GenBank/DDBJ whole genome shotgun (WGS) entry which is preliminary data.</text>
</comment>
<sequence length="586" mass="67707">MANAQPSGSSSLHERQTIAESVSKQRVIEHQKDGLTRYVLLALEKAVVNETGSRRIEPDDANNETDEEVAKLWLESIYRTERMKSRIGREESEERRIIEALGRLDRDTTLRKRAKTVIKVVPELPSLYSMLNKASDLFVEHVKYGDYETARALAWYAYGPTMPSPEILSRAYDLVAYDSGLILQSKPMKGCPDLRILRKPTELRSMDDILALSLVELTDRTIHCLKNTQLYSDRKTLICSLGEFVAEIARCAFSLVPELRERVIESFVNYLDRDKLLLKMERNETLIKLLWGDEKRMSKWYENHILKTRSGLTNFLFGMMHSDYGQFEINGLRYLFGRWKYADEHEQAIPYYRRNALKIEKWLMKKDPYFRESVYMKDGVLVRREPPLQRACRLLLIILYVMIGIALTLVVTVNSTLRDAAGYIEVVSLVLVGMIGVGVTLWECLSSQSRPIRYAFHGFKEAHTIEDLMSVSYVDRIRRRKSKFEGPEIERFRKWLAGIGFGNNLPGIDVFFTGKDKYPLYDPKGIRVDDLSEVTLCDGYYLVRRPDEKARELLRHGDNLHVDNFVDGHAIIVSMSNRCEMRVGGD</sequence>
<evidence type="ECO:0000256" key="1">
    <source>
        <dbReference type="SAM" id="MobiDB-lite"/>
    </source>
</evidence>
<accession>A0A2V3IHE7</accession>
<feature type="region of interest" description="Disordered" evidence="1">
    <location>
        <begin position="1"/>
        <end position="23"/>
    </location>
</feature>
<protein>
    <submittedName>
        <fullName evidence="3">Uncharacterized protein</fullName>
    </submittedName>
</protein>
<gene>
    <name evidence="3" type="ORF">BWQ96_08789</name>
</gene>
<dbReference type="OrthoDB" id="10623188at2759"/>
<feature type="transmembrane region" description="Helical" evidence="2">
    <location>
        <begin position="394"/>
        <end position="413"/>
    </location>
</feature>
<name>A0A2V3IHE7_9FLOR</name>
<evidence type="ECO:0000313" key="3">
    <source>
        <dbReference type="EMBL" id="PXF41482.1"/>
    </source>
</evidence>
<dbReference type="AlphaFoldDB" id="A0A2V3IHE7"/>